<dbReference type="AlphaFoldDB" id="A0A6G1E6I4"/>
<evidence type="ECO:0000313" key="2">
    <source>
        <dbReference type="Proteomes" id="UP000479710"/>
    </source>
</evidence>
<protein>
    <submittedName>
        <fullName evidence="1">Uncharacterized protein</fullName>
    </submittedName>
</protein>
<sequence>MARQHSGVAGAAADYGGIPASNAGDSEATSACGGAPTERWRPYGAAWETEISGGGSGHSRRGSTATGLLGGCWISLIWA</sequence>
<keyword evidence="2" id="KW-1185">Reference proteome</keyword>
<comment type="caution">
    <text evidence="1">The sequence shown here is derived from an EMBL/GenBank/DDBJ whole genome shotgun (WGS) entry which is preliminary data.</text>
</comment>
<accession>A0A6G1E6I4</accession>
<name>A0A6G1E6I4_9ORYZ</name>
<organism evidence="1 2">
    <name type="scientific">Oryza meyeriana var. granulata</name>
    <dbReference type="NCBI Taxonomy" id="110450"/>
    <lineage>
        <taxon>Eukaryota</taxon>
        <taxon>Viridiplantae</taxon>
        <taxon>Streptophyta</taxon>
        <taxon>Embryophyta</taxon>
        <taxon>Tracheophyta</taxon>
        <taxon>Spermatophyta</taxon>
        <taxon>Magnoliopsida</taxon>
        <taxon>Liliopsida</taxon>
        <taxon>Poales</taxon>
        <taxon>Poaceae</taxon>
        <taxon>BOP clade</taxon>
        <taxon>Oryzoideae</taxon>
        <taxon>Oryzeae</taxon>
        <taxon>Oryzinae</taxon>
        <taxon>Oryza</taxon>
        <taxon>Oryza meyeriana</taxon>
    </lineage>
</organism>
<dbReference type="EMBL" id="SPHZ02000005">
    <property type="protein sequence ID" value="KAF0919553.1"/>
    <property type="molecule type" value="Genomic_DNA"/>
</dbReference>
<dbReference type="Proteomes" id="UP000479710">
    <property type="component" value="Unassembled WGS sequence"/>
</dbReference>
<gene>
    <name evidence="1" type="ORF">E2562_029779</name>
</gene>
<evidence type="ECO:0000313" key="1">
    <source>
        <dbReference type="EMBL" id="KAF0919553.1"/>
    </source>
</evidence>
<reference evidence="1 2" key="1">
    <citation type="submission" date="2019-11" db="EMBL/GenBank/DDBJ databases">
        <title>Whole genome sequence of Oryza granulata.</title>
        <authorList>
            <person name="Li W."/>
        </authorList>
    </citation>
    <scope>NUCLEOTIDE SEQUENCE [LARGE SCALE GENOMIC DNA]</scope>
    <source>
        <strain evidence="2">cv. Menghai</strain>
        <tissue evidence="1">Leaf</tissue>
    </source>
</reference>
<proteinExistence type="predicted"/>